<gene>
    <name evidence="2" type="ORF">PHMEG_00014517</name>
</gene>
<feature type="region of interest" description="Disordered" evidence="1">
    <location>
        <begin position="103"/>
        <end position="136"/>
    </location>
</feature>
<protein>
    <submittedName>
        <fullName evidence="2">Uncharacterized protein</fullName>
    </submittedName>
</protein>
<dbReference type="EMBL" id="NBNE01001875">
    <property type="protein sequence ID" value="OWZ12344.1"/>
    <property type="molecule type" value="Genomic_DNA"/>
</dbReference>
<name>A0A225W4N8_9STRA</name>
<sequence length="183" mass="21443">MQMQAKFILPIAYDEYANNLWEHVVDHEDPMEMTVAGKQTITLPTRTIPLTVYMENFTPYTNNFLVIDVPEGQDLKSVNPDINWVSERVKSRVQQDYRKLEELSSRPKPNKKREKLRTALRIGGKRRSRSPQRKRSLSDYFSTGYYSAVSGTTKYVTSKQFRRMLTNPSKIECIFVLRLKTEK</sequence>
<evidence type="ECO:0000313" key="2">
    <source>
        <dbReference type="EMBL" id="OWZ12344.1"/>
    </source>
</evidence>
<reference evidence="3" key="1">
    <citation type="submission" date="2017-03" db="EMBL/GenBank/DDBJ databases">
        <title>Phytopthora megakarya and P. palmivora, two closely related causual agents of cacao black pod achieved similar genome size and gene model numbers by different mechanisms.</title>
        <authorList>
            <person name="Ali S."/>
            <person name="Shao J."/>
            <person name="Larry D.J."/>
            <person name="Kronmiller B."/>
            <person name="Shen D."/>
            <person name="Strem M.D."/>
            <person name="Melnick R.L."/>
            <person name="Guiltinan M.J."/>
            <person name="Tyler B.M."/>
            <person name="Meinhardt L.W."/>
            <person name="Bailey B.A."/>
        </authorList>
    </citation>
    <scope>NUCLEOTIDE SEQUENCE [LARGE SCALE GENOMIC DNA]</scope>
    <source>
        <strain evidence="3">zdho120</strain>
    </source>
</reference>
<keyword evidence="3" id="KW-1185">Reference proteome</keyword>
<dbReference type="AlphaFoldDB" id="A0A225W4N8"/>
<dbReference type="Proteomes" id="UP000198211">
    <property type="component" value="Unassembled WGS sequence"/>
</dbReference>
<comment type="caution">
    <text evidence="2">The sequence shown here is derived from an EMBL/GenBank/DDBJ whole genome shotgun (WGS) entry which is preliminary data.</text>
</comment>
<accession>A0A225W4N8</accession>
<dbReference type="OrthoDB" id="128646at2759"/>
<organism evidence="2 3">
    <name type="scientific">Phytophthora megakarya</name>
    <dbReference type="NCBI Taxonomy" id="4795"/>
    <lineage>
        <taxon>Eukaryota</taxon>
        <taxon>Sar</taxon>
        <taxon>Stramenopiles</taxon>
        <taxon>Oomycota</taxon>
        <taxon>Peronosporomycetes</taxon>
        <taxon>Peronosporales</taxon>
        <taxon>Peronosporaceae</taxon>
        <taxon>Phytophthora</taxon>
    </lineage>
</organism>
<evidence type="ECO:0000256" key="1">
    <source>
        <dbReference type="SAM" id="MobiDB-lite"/>
    </source>
</evidence>
<proteinExistence type="predicted"/>
<feature type="compositionally biased region" description="Basic residues" evidence="1">
    <location>
        <begin position="123"/>
        <end position="135"/>
    </location>
</feature>
<evidence type="ECO:0000313" key="3">
    <source>
        <dbReference type="Proteomes" id="UP000198211"/>
    </source>
</evidence>